<feature type="region of interest" description="Disordered" evidence="1">
    <location>
        <begin position="81"/>
        <end position="168"/>
    </location>
</feature>
<name>A0AAV9W8K8_9PEZI</name>
<keyword evidence="3" id="KW-1185">Reference proteome</keyword>
<comment type="caution">
    <text evidence="2">The sequence shown here is derived from an EMBL/GenBank/DDBJ whole genome shotgun (WGS) entry which is preliminary data.</text>
</comment>
<evidence type="ECO:0000313" key="2">
    <source>
        <dbReference type="EMBL" id="KAK6503035.1"/>
    </source>
</evidence>
<dbReference type="AlphaFoldDB" id="A0AAV9W8K8"/>
<gene>
    <name evidence="2" type="ORF">TWF481_008070</name>
</gene>
<proteinExistence type="predicted"/>
<sequence>MCSYDLHHFLHCDHKFFSNHPASLCKLAKKRASPSPSEDQEEGKAKADLQMPCIDIKRRSKNAMVRIPDICTNCQSVRVPVARPVRPPTPPAVDVPLTTPPKLKLITSSGNTSARSRKCRILPSTGGVEVTESRRVKKGEAAPEPSSAGPSQATDHKPKRRKVGDTKP</sequence>
<feature type="compositionally biased region" description="Basic and acidic residues" evidence="1">
    <location>
        <begin position="131"/>
        <end position="141"/>
    </location>
</feature>
<protein>
    <submittedName>
        <fullName evidence="2">Uncharacterized protein</fullName>
    </submittedName>
</protein>
<evidence type="ECO:0000313" key="3">
    <source>
        <dbReference type="Proteomes" id="UP001370758"/>
    </source>
</evidence>
<dbReference type="EMBL" id="JAVHJL010000005">
    <property type="protein sequence ID" value="KAK6503035.1"/>
    <property type="molecule type" value="Genomic_DNA"/>
</dbReference>
<reference evidence="2 3" key="1">
    <citation type="submission" date="2023-08" db="EMBL/GenBank/DDBJ databases">
        <authorList>
            <person name="Palmer J.M."/>
        </authorList>
    </citation>
    <scope>NUCLEOTIDE SEQUENCE [LARGE SCALE GENOMIC DNA]</scope>
    <source>
        <strain evidence="2 3">TWF481</strain>
    </source>
</reference>
<evidence type="ECO:0000256" key="1">
    <source>
        <dbReference type="SAM" id="MobiDB-lite"/>
    </source>
</evidence>
<accession>A0AAV9W8K8</accession>
<dbReference type="Proteomes" id="UP001370758">
    <property type="component" value="Unassembled WGS sequence"/>
</dbReference>
<organism evidence="2 3">
    <name type="scientific">Arthrobotrys musiformis</name>
    <dbReference type="NCBI Taxonomy" id="47236"/>
    <lineage>
        <taxon>Eukaryota</taxon>
        <taxon>Fungi</taxon>
        <taxon>Dikarya</taxon>
        <taxon>Ascomycota</taxon>
        <taxon>Pezizomycotina</taxon>
        <taxon>Orbiliomycetes</taxon>
        <taxon>Orbiliales</taxon>
        <taxon>Orbiliaceae</taxon>
        <taxon>Arthrobotrys</taxon>
    </lineage>
</organism>